<protein>
    <submittedName>
        <fullName evidence="1">Uncharacterized protein</fullName>
    </submittedName>
</protein>
<dbReference type="Gene3D" id="4.10.60.10">
    <property type="entry name" value="Zinc finger, CCHC-type"/>
    <property type="match status" value="1"/>
</dbReference>
<accession>A0A9P6EVY5</accession>
<dbReference type="GO" id="GO:0008270">
    <property type="term" value="F:zinc ion binding"/>
    <property type="evidence" value="ECO:0007669"/>
    <property type="project" value="InterPro"/>
</dbReference>
<name>A0A9P6EVY5_9FUNG</name>
<evidence type="ECO:0000313" key="2">
    <source>
        <dbReference type="Proteomes" id="UP000723463"/>
    </source>
</evidence>
<organism evidence="1 2">
    <name type="scientific">Mortierella hygrophila</name>
    <dbReference type="NCBI Taxonomy" id="979708"/>
    <lineage>
        <taxon>Eukaryota</taxon>
        <taxon>Fungi</taxon>
        <taxon>Fungi incertae sedis</taxon>
        <taxon>Mucoromycota</taxon>
        <taxon>Mortierellomycotina</taxon>
        <taxon>Mortierellomycetes</taxon>
        <taxon>Mortierellales</taxon>
        <taxon>Mortierellaceae</taxon>
        <taxon>Mortierella</taxon>
    </lineage>
</organism>
<dbReference type="AlphaFoldDB" id="A0A9P6EVY5"/>
<dbReference type="InterPro" id="IPR036875">
    <property type="entry name" value="Znf_CCHC_sf"/>
</dbReference>
<dbReference type="Proteomes" id="UP000723463">
    <property type="component" value="Unassembled WGS sequence"/>
</dbReference>
<proteinExistence type="predicted"/>
<gene>
    <name evidence="1" type="ORF">EC957_012185</name>
</gene>
<evidence type="ECO:0000313" key="1">
    <source>
        <dbReference type="EMBL" id="KAF9536195.1"/>
    </source>
</evidence>
<feature type="non-terminal residue" evidence="1">
    <location>
        <position position="205"/>
    </location>
</feature>
<dbReference type="EMBL" id="JAAAXW010000926">
    <property type="protein sequence ID" value="KAF9536195.1"/>
    <property type="molecule type" value="Genomic_DNA"/>
</dbReference>
<comment type="caution">
    <text evidence="1">The sequence shown here is derived from an EMBL/GenBank/DDBJ whole genome shotgun (WGS) entry which is preliminary data.</text>
</comment>
<sequence length="205" mass="22740">VPLGEYATQTSLDFGTHLEQFCSWYFEDAKKMGKVIKIEIPLFPTPNGNHEARSQFAVYVKSDKTADESKIDRLLSLGNRQKSPCRISWMGASPFCNYCKGHGHLLLHCPKRLAIVCSACNANGHVSFTCSRFSARDVKRAKGSGRMEPIKLSAYADDLMTLISSTTEWSALEDTLQTYGPAFNAKVNLSKTVAFPMAPSYSKEL</sequence>
<reference evidence="1" key="1">
    <citation type="journal article" date="2020" name="Fungal Divers.">
        <title>Resolving the Mortierellaceae phylogeny through synthesis of multi-gene phylogenetics and phylogenomics.</title>
        <authorList>
            <person name="Vandepol N."/>
            <person name="Liber J."/>
            <person name="Desiro A."/>
            <person name="Na H."/>
            <person name="Kennedy M."/>
            <person name="Barry K."/>
            <person name="Grigoriev I.V."/>
            <person name="Miller A.N."/>
            <person name="O'Donnell K."/>
            <person name="Stajich J.E."/>
            <person name="Bonito G."/>
        </authorList>
    </citation>
    <scope>NUCLEOTIDE SEQUENCE</scope>
    <source>
        <strain evidence="1">NRRL 2591</strain>
    </source>
</reference>
<dbReference type="GO" id="GO:0003676">
    <property type="term" value="F:nucleic acid binding"/>
    <property type="evidence" value="ECO:0007669"/>
    <property type="project" value="InterPro"/>
</dbReference>
<keyword evidence="2" id="KW-1185">Reference proteome</keyword>
<dbReference type="SUPFAM" id="SSF57756">
    <property type="entry name" value="Retrovirus zinc finger-like domains"/>
    <property type="match status" value="1"/>
</dbReference>